<gene>
    <name evidence="1" type="ORF">S01H4_04337</name>
</gene>
<proteinExistence type="predicted"/>
<dbReference type="AlphaFoldDB" id="X0Z2D7"/>
<accession>X0Z2D7</accession>
<protein>
    <submittedName>
        <fullName evidence="1">Uncharacterized protein</fullName>
    </submittedName>
</protein>
<sequence>MGKSELYDDIFFVWKGNSGAISSNDGIFTEIVDFQIPRGYAIRVRKVIVDFQINADQADQEYFRMLTALVLDPDDETSTQIPTFTIDHDVCADFAFEFFRIEEDTTPNGISGLTSRRTEIVFPEELDVVSIRNARVNTIVGGMAVGGDNEAQTRMTIYFTYEKVSTSLYEKLLGIK</sequence>
<name>X0Z2D7_9ZZZZ</name>
<evidence type="ECO:0000313" key="1">
    <source>
        <dbReference type="EMBL" id="GAG63355.1"/>
    </source>
</evidence>
<comment type="caution">
    <text evidence="1">The sequence shown here is derived from an EMBL/GenBank/DDBJ whole genome shotgun (WGS) entry which is preliminary data.</text>
</comment>
<reference evidence="1" key="1">
    <citation type="journal article" date="2014" name="Front. Microbiol.">
        <title>High frequency of phylogenetically diverse reductive dehalogenase-homologous genes in deep subseafloor sedimentary metagenomes.</title>
        <authorList>
            <person name="Kawai M."/>
            <person name="Futagami T."/>
            <person name="Toyoda A."/>
            <person name="Takaki Y."/>
            <person name="Nishi S."/>
            <person name="Hori S."/>
            <person name="Arai W."/>
            <person name="Tsubouchi T."/>
            <person name="Morono Y."/>
            <person name="Uchiyama I."/>
            <person name="Ito T."/>
            <person name="Fujiyama A."/>
            <person name="Inagaki F."/>
            <person name="Takami H."/>
        </authorList>
    </citation>
    <scope>NUCLEOTIDE SEQUENCE</scope>
    <source>
        <strain evidence="1">Expedition CK06-06</strain>
    </source>
</reference>
<dbReference type="EMBL" id="BART01001153">
    <property type="protein sequence ID" value="GAG63355.1"/>
    <property type="molecule type" value="Genomic_DNA"/>
</dbReference>
<organism evidence="1">
    <name type="scientific">marine sediment metagenome</name>
    <dbReference type="NCBI Taxonomy" id="412755"/>
    <lineage>
        <taxon>unclassified sequences</taxon>
        <taxon>metagenomes</taxon>
        <taxon>ecological metagenomes</taxon>
    </lineage>
</organism>